<name>A0A2M7TWE6_9BACT</name>
<evidence type="ECO:0000259" key="1">
    <source>
        <dbReference type="Pfam" id="PF13472"/>
    </source>
</evidence>
<gene>
    <name evidence="2" type="ORF">COY16_05205</name>
</gene>
<dbReference type="Proteomes" id="UP000228503">
    <property type="component" value="Unassembled WGS sequence"/>
</dbReference>
<comment type="caution">
    <text evidence="2">The sequence shown here is derived from an EMBL/GenBank/DDBJ whole genome shotgun (WGS) entry which is preliminary data.</text>
</comment>
<proteinExistence type="predicted"/>
<sequence>MLKQIQAHIQTGKLFRIVFVGDSLTSCEWVHPNWREIIEYVLKQELGKSMEDWKLPSWNIRCINSGLDGSTTSDFLTRLDEYVLQFDPQLTFIMLGGNDRFFIDPSDTKGNLLKIIRAVQYSGSTVILSTEPVTASEAYDHDKEGMQKDIRILAQEADYFVDMYEKTKDIPLDRIYTFHEEEGNEECGINPGGIDFVHPNSLGNAYIAQVFLKELFTIDFDPEKYMKDVASGEKYPRY</sequence>
<dbReference type="AlphaFoldDB" id="A0A2M7TWE6"/>
<dbReference type="PANTHER" id="PTHR30383">
    <property type="entry name" value="THIOESTERASE 1/PROTEASE 1/LYSOPHOSPHOLIPASE L1"/>
    <property type="match status" value="1"/>
</dbReference>
<evidence type="ECO:0000313" key="2">
    <source>
        <dbReference type="EMBL" id="PIZ62138.1"/>
    </source>
</evidence>
<protein>
    <recommendedName>
        <fullName evidence="1">SGNH hydrolase-type esterase domain-containing protein</fullName>
    </recommendedName>
</protein>
<feature type="domain" description="SGNH hydrolase-type esterase" evidence="1">
    <location>
        <begin position="19"/>
        <end position="205"/>
    </location>
</feature>
<dbReference type="InterPro" id="IPR051532">
    <property type="entry name" value="Ester_Hydrolysis_Enzymes"/>
</dbReference>
<accession>A0A2M7TWE6</accession>
<dbReference type="SUPFAM" id="SSF52266">
    <property type="entry name" value="SGNH hydrolase"/>
    <property type="match status" value="1"/>
</dbReference>
<reference evidence="3" key="1">
    <citation type="submission" date="2017-09" db="EMBL/GenBank/DDBJ databases">
        <title>Depth-based differentiation of microbial function through sediment-hosted aquifers and enrichment of novel symbionts in the deep terrestrial subsurface.</title>
        <authorList>
            <person name="Probst A.J."/>
            <person name="Ladd B."/>
            <person name="Jarett J.K."/>
            <person name="Geller-Mcgrath D.E."/>
            <person name="Sieber C.M.K."/>
            <person name="Emerson J.B."/>
            <person name="Anantharaman K."/>
            <person name="Thomas B.C."/>
            <person name="Malmstrom R."/>
            <person name="Stieglmeier M."/>
            <person name="Klingl A."/>
            <person name="Woyke T."/>
            <person name="Ryan C.M."/>
            <person name="Banfield J.F."/>
        </authorList>
    </citation>
    <scope>NUCLEOTIDE SEQUENCE [LARGE SCALE GENOMIC DNA]</scope>
</reference>
<dbReference type="InterPro" id="IPR036514">
    <property type="entry name" value="SGNH_hydro_sf"/>
</dbReference>
<dbReference type="Gene3D" id="3.40.50.1110">
    <property type="entry name" value="SGNH hydrolase"/>
    <property type="match status" value="1"/>
</dbReference>
<organism evidence="2 3">
    <name type="scientific">Candidatus Roizmanbacteria bacterium CG_4_10_14_0_2_um_filter_39_13</name>
    <dbReference type="NCBI Taxonomy" id="1974825"/>
    <lineage>
        <taxon>Bacteria</taxon>
        <taxon>Candidatus Roizmaniibacteriota</taxon>
    </lineage>
</organism>
<evidence type="ECO:0000313" key="3">
    <source>
        <dbReference type="Proteomes" id="UP000228503"/>
    </source>
</evidence>
<dbReference type="Pfam" id="PF13472">
    <property type="entry name" value="Lipase_GDSL_2"/>
    <property type="match status" value="1"/>
</dbReference>
<dbReference type="EMBL" id="PFOB01000065">
    <property type="protein sequence ID" value="PIZ62138.1"/>
    <property type="molecule type" value="Genomic_DNA"/>
</dbReference>
<dbReference type="InterPro" id="IPR013830">
    <property type="entry name" value="SGNH_hydro"/>
</dbReference>